<dbReference type="EMBL" id="BMHP01000001">
    <property type="protein sequence ID" value="GGD54060.1"/>
    <property type="molecule type" value="Genomic_DNA"/>
</dbReference>
<evidence type="ECO:0000256" key="6">
    <source>
        <dbReference type="ARBA" id="ARBA00023136"/>
    </source>
</evidence>
<evidence type="ECO:0000256" key="1">
    <source>
        <dbReference type="ARBA" id="ARBA00004651"/>
    </source>
</evidence>
<feature type="transmembrane region" description="Helical" evidence="7">
    <location>
        <begin position="75"/>
        <end position="100"/>
    </location>
</feature>
<feature type="domain" description="ABC transmembrane type-1" evidence="8">
    <location>
        <begin position="71"/>
        <end position="288"/>
    </location>
</feature>
<feature type="transmembrane region" description="Helical" evidence="7">
    <location>
        <begin position="159"/>
        <end position="184"/>
    </location>
</feature>
<dbReference type="Proteomes" id="UP000612456">
    <property type="component" value="Unassembled WGS sequence"/>
</dbReference>
<dbReference type="PANTHER" id="PTHR30193">
    <property type="entry name" value="ABC TRANSPORTER PERMEASE PROTEIN"/>
    <property type="match status" value="1"/>
</dbReference>
<feature type="transmembrane region" description="Helical" evidence="7">
    <location>
        <begin position="205"/>
        <end position="227"/>
    </location>
</feature>
<protein>
    <submittedName>
        <fullName evidence="9">Sugar ABC transporter permease</fullName>
    </submittedName>
</protein>
<proteinExistence type="inferred from homology"/>
<evidence type="ECO:0000256" key="7">
    <source>
        <dbReference type="RuleBase" id="RU363032"/>
    </source>
</evidence>
<sequence length="296" mass="33130">MILKKLGMSNKNVVGYLFLLPLILGVLTFSLYPIIEAFRISLYHHNGVRGVWAGLSNYDFILHDSTFWRALRNTFAMGLMGLGIGLPLSFIVASLVNSIVRPGMSMLFKAIYFLPNVTSTIAASIVFMLLFYPTEKGIANSVLDVFGMEPLGWMSDPRYAQISVILMDTWHGLGYSVLIWLAGLQSISRDLYEAAEVDGARKLQQWLYITIPSMKPVIFFMVVMGTINAFKRFGDVFVIGGPDGNPGGALFTLMLYVYRYGFYTFDFGKAAAASYIIFIIILLFTLLNFTAFKNKD</sequence>
<dbReference type="PANTHER" id="PTHR30193:SF37">
    <property type="entry name" value="INNER MEMBRANE ABC TRANSPORTER PERMEASE PROTEIN YCJO"/>
    <property type="match status" value="1"/>
</dbReference>
<gene>
    <name evidence="9" type="ORF">GCM10010911_09490</name>
</gene>
<feature type="transmembrane region" description="Helical" evidence="7">
    <location>
        <begin position="12"/>
        <end position="35"/>
    </location>
</feature>
<reference evidence="9" key="1">
    <citation type="journal article" date="2014" name="Int. J. Syst. Evol. Microbiol.">
        <title>Complete genome sequence of Corynebacterium casei LMG S-19264T (=DSM 44701T), isolated from a smear-ripened cheese.</title>
        <authorList>
            <consortium name="US DOE Joint Genome Institute (JGI-PGF)"/>
            <person name="Walter F."/>
            <person name="Albersmeier A."/>
            <person name="Kalinowski J."/>
            <person name="Ruckert C."/>
        </authorList>
    </citation>
    <scope>NUCLEOTIDE SEQUENCE</scope>
    <source>
        <strain evidence="9">CGMCC 1.15178</strain>
    </source>
</reference>
<keyword evidence="3" id="KW-1003">Cell membrane</keyword>
<keyword evidence="6 7" id="KW-0472">Membrane</keyword>
<dbReference type="RefSeq" id="WP_229750064.1">
    <property type="nucleotide sequence ID" value="NZ_BMHP01000001.1"/>
</dbReference>
<comment type="similarity">
    <text evidence="7">Belongs to the binding-protein-dependent transport system permease family.</text>
</comment>
<dbReference type="CDD" id="cd06261">
    <property type="entry name" value="TM_PBP2"/>
    <property type="match status" value="1"/>
</dbReference>
<comment type="caution">
    <text evidence="9">The sequence shown here is derived from an EMBL/GenBank/DDBJ whole genome shotgun (WGS) entry which is preliminary data.</text>
</comment>
<name>A0A916YQ63_9BACL</name>
<keyword evidence="10" id="KW-1185">Reference proteome</keyword>
<dbReference type="AlphaFoldDB" id="A0A916YQ63"/>
<evidence type="ECO:0000313" key="10">
    <source>
        <dbReference type="Proteomes" id="UP000612456"/>
    </source>
</evidence>
<dbReference type="InterPro" id="IPR051393">
    <property type="entry name" value="ABC_transporter_permease"/>
</dbReference>
<evidence type="ECO:0000256" key="4">
    <source>
        <dbReference type="ARBA" id="ARBA00022692"/>
    </source>
</evidence>
<keyword evidence="2 7" id="KW-0813">Transport</keyword>
<evidence type="ECO:0000256" key="2">
    <source>
        <dbReference type="ARBA" id="ARBA00022448"/>
    </source>
</evidence>
<evidence type="ECO:0000259" key="8">
    <source>
        <dbReference type="PROSITE" id="PS50928"/>
    </source>
</evidence>
<keyword evidence="5 7" id="KW-1133">Transmembrane helix</keyword>
<accession>A0A916YQ63</accession>
<dbReference type="GO" id="GO:0055085">
    <property type="term" value="P:transmembrane transport"/>
    <property type="evidence" value="ECO:0007669"/>
    <property type="project" value="InterPro"/>
</dbReference>
<feature type="transmembrane region" description="Helical" evidence="7">
    <location>
        <begin position="272"/>
        <end position="292"/>
    </location>
</feature>
<reference evidence="9" key="2">
    <citation type="submission" date="2020-09" db="EMBL/GenBank/DDBJ databases">
        <authorList>
            <person name="Sun Q."/>
            <person name="Zhou Y."/>
        </authorList>
    </citation>
    <scope>NUCLEOTIDE SEQUENCE</scope>
    <source>
        <strain evidence="9">CGMCC 1.15178</strain>
    </source>
</reference>
<dbReference type="PROSITE" id="PS50928">
    <property type="entry name" value="ABC_TM1"/>
    <property type="match status" value="1"/>
</dbReference>
<dbReference type="InterPro" id="IPR035906">
    <property type="entry name" value="MetI-like_sf"/>
</dbReference>
<dbReference type="Gene3D" id="1.10.3720.10">
    <property type="entry name" value="MetI-like"/>
    <property type="match status" value="1"/>
</dbReference>
<organism evidence="9 10">
    <name type="scientific">Paenibacillus nasutitermitis</name>
    <dbReference type="NCBI Taxonomy" id="1652958"/>
    <lineage>
        <taxon>Bacteria</taxon>
        <taxon>Bacillati</taxon>
        <taxon>Bacillota</taxon>
        <taxon>Bacilli</taxon>
        <taxon>Bacillales</taxon>
        <taxon>Paenibacillaceae</taxon>
        <taxon>Paenibacillus</taxon>
    </lineage>
</organism>
<comment type="subcellular location">
    <subcellularLocation>
        <location evidence="1 7">Cell membrane</location>
        <topology evidence="1 7">Multi-pass membrane protein</topology>
    </subcellularLocation>
</comment>
<dbReference type="Pfam" id="PF00528">
    <property type="entry name" value="BPD_transp_1"/>
    <property type="match status" value="1"/>
</dbReference>
<feature type="transmembrane region" description="Helical" evidence="7">
    <location>
        <begin position="112"/>
        <end position="132"/>
    </location>
</feature>
<dbReference type="SUPFAM" id="SSF161098">
    <property type="entry name" value="MetI-like"/>
    <property type="match status" value="1"/>
</dbReference>
<dbReference type="GO" id="GO:0005886">
    <property type="term" value="C:plasma membrane"/>
    <property type="evidence" value="ECO:0007669"/>
    <property type="project" value="UniProtKB-SubCell"/>
</dbReference>
<dbReference type="InterPro" id="IPR000515">
    <property type="entry name" value="MetI-like"/>
</dbReference>
<evidence type="ECO:0000256" key="3">
    <source>
        <dbReference type="ARBA" id="ARBA00022475"/>
    </source>
</evidence>
<evidence type="ECO:0000256" key="5">
    <source>
        <dbReference type="ARBA" id="ARBA00022989"/>
    </source>
</evidence>
<evidence type="ECO:0000313" key="9">
    <source>
        <dbReference type="EMBL" id="GGD54060.1"/>
    </source>
</evidence>
<keyword evidence="4 7" id="KW-0812">Transmembrane</keyword>